<dbReference type="PANTHER" id="PTHR30579:SF2">
    <property type="entry name" value="HTH-TYPE TRANSCRIPTIONAL REGULATOR ARGP"/>
    <property type="match status" value="1"/>
</dbReference>
<feature type="domain" description="HTH lysR-type" evidence="5">
    <location>
        <begin position="2"/>
        <end position="58"/>
    </location>
</feature>
<evidence type="ECO:0000256" key="2">
    <source>
        <dbReference type="ARBA" id="ARBA00023015"/>
    </source>
</evidence>
<dbReference type="RefSeq" id="WP_036204537.1">
    <property type="nucleotide sequence ID" value="NZ_CP020931.1"/>
</dbReference>
<reference evidence="6 8" key="2">
    <citation type="submission" date="2017-04" db="EMBL/GenBank/DDBJ databases">
        <title>Genome Sequence of Marinobacter salarius strain SMR5 Isolated from a culture of the Diatom Skeletonema marinoi.</title>
        <authorList>
            <person name="Topel M."/>
            <person name="Pinder M.I.M."/>
            <person name="Johansson O.N."/>
            <person name="Kourtchenko O."/>
            <person name="Godhe A."/>
            <person name="Clarke A.K."/>
        </authorList>
    </citation>
    <scope>NUCLEOTIDE SEQUENCE [LARGE SCALE GENOMIC DNA]</scope>
    <source>
        <strain evidence="6 8">SMR5</strain>
    </source>
</reference>
<reference evidence="7 9" key="1">
    <citation type="submission" date="2016-10" db="EMBL/GenBank/DDBJ databases">
        <authorList>
            <person name="Varghese N."/>
            <person name="Submissions S."/>
        </authorList>
    </citation>
    <scope>NUCLEOTIDE SEQUENCE [LARGE SCALE GENOMIC DNA]</scope>
    <source>
        <strain evidence="7 9">DSM 26291</strain>
    </source>
</reference>
<organism evidence="6 8">
    <name type="scientific">Marinobacter salarius</name>
    <dbReference type="NCBI Taxonomy" id="1420917"/>
    <lineage>
        <taxon>Bacteria</taxon>
        <taxon>Pseudomonadati</taxon>
        <taxon>Pseudomonadota</taxon>
        <taxon>Gammaproteobacteria</taxon>
        <taxon>Pseudomonadales</taxon>
        <taxon>Marinobacteraceae</taxon>
        <taxon>Marinobacter</taxon>
    </lineage>
</organism>
<proteinExistence type="inferred from homology"/>
<dbReference type="EMBL" id="CP020931">
    <property type="protein sequence ID" value="ARM84960.1"/>
    <property type="molecule type" value="Genomic_DNA"/>
</dbReference>
<accession>A0A1W6KBZ6</accession>
<dbReference type="SUPFAM" id="SSF46785">
    <property type="entry name" value="Winged helix' DNA-binding domain"/>
    <property type="match status" value="1"/>
</dbReference>
<dbReference type="GO" id="GO:0003677">
    <property type="term" value="F:DNA binding"/>
    <property type="evidence" value="ECO:0007669"/>
    <property type="project" value="UniProtKB-KW"/>
</dbReference>
<dbReference type="PRINTS" id="PR00039">
    <property type="entry name" value="HTHLYSR"/>
</dbReference>
<dbReference type="SUPFAM" id="SSF53850">
    <property type="entry name" value="Periplasmic binding protein-like II"/>
    <property type="match status" value="1"/>
</dbReference>
<evidence type="ECO:0000313" key="7">
    <source>
        <dbReference type="EMBL" id="SFL55099.1"/>
    </source>
</evidence>
<dbReference type="InterPro" id="IPR000847">
    <property type="entry name" value="LysR_HTH_N"/>
</dbReference>
<dbReference type="InterPro" id="IPR017685">
    <property type="entry name" value="ArgP"/>
</dbReference>
<dbReference type="Proteomes" id="UP000193100">
    <property type="component" value="Chromosome"/>
</dbReference>
<keyword evidence="3" id="KW-0238">DNA-binding</keyword>
<evidence type="ECO:0000313" key="9">
    <source>
        <dbReference type="Proteomes" id="UP000199211"/>
    </source>
</evidence>
<keyword evidence="9" id="KW-1185">Reference proteome</keyword>
<dbReference type="AlphaFoldDB" id="A0A1W6KBZ6"/>
<evidence type="ECO:0000313" key="6">
    <source>
        <dbReference type="EMBL" id="ARM84960.1"/>
    </source>
</evidence>
<evidence type="ECO:0000256" key="3">
    <source>
        <dbReference type="ARBA" id="ARBA00023125"/>
    </source>
</evidence>
<dbReference type="GeneID" id="77256843"/>
<gene>
    <name evidence="6" type="ORF">MARSALSMR5_02914</name>
    <name evidence="7" type="ORF">SAMN04487868_10411</name>
</gene>
<dbReference type="Pfam" id="PF03466">
    <property type="entry name" value="LysR_substrate"/>
    <property type="match status" value="1"/>
</dbReference>
<dbReference type="GO" id="GO:0003700">
    <property type="term" value="F:DNA-binding transcription factor activity"/>
    <property type="evidence" value="ECO:0007669"/>
    <property type="project" value="InterPro"/>
</dbReference>
<dbReference type="NCBIfam" id="TIGR03298">
    <property type="entry name" value="argP"/>
    <property type="match status" value="1"/>
</dbReference>
<accession>A0A1I4IL17</accession>
<dbReference type="InterPro" id="IPR036388">
    <property type="entry name" value="WH-like_DNA-bd_sf"/>
</dbReference>
<dbReference type="EMBL" id="FOTV01000004">
    <property type="protein sequence ID" value="SFL55099.1"/>
    <property type="molecule type" value="Genomic_DNA"/>
</dbReference>
<evidence type="ECO:0000259" key="5">
    <source>
        <dbReference type="PROSITE" id="PS50931"/>
    </source>
</evidence>
<dbReference type="NCBIfam" id="NF002964">
    <property type="entry name" value="PRK03635.1"/>
    <property type="match status" value="1"/>
</dbReference>
<keyword evidence="4" id="KW-0804">Transcription</keyword>
<dbReference type="Gene3D" id="3.40.190.290">
    <property type="match status" value="1"/>
</dbReference>
<dbReference type="Gene3D" id="1.10.10.10">
    <property type="entry name" value="Winged helix-like DNA-binding domain superfamily/Winged helix DNA-binding domain"/>
    <property type="match status" value="1"/>
</dbReference>
<evidence type="ECO:0000313" key="8">
    <source>
        <dbReference type="Proteomes" id="UP000193100"/>
    </source>
</evidence>
<evidence type="ECO:0000256" key="1">
    <source>
        <dbReference type="ARBA" id="ARBA00009437"/>
    </source>
</evidence>
<evidence type="ECO:0000256" key="4">
    <source>
        <dbReference type="ARBA" id="ARBA00023163"/>
    </source>
</evidence>
<dbReference type="Pfam" id="PF00126">
    <property type="entry name" value="HTH_1"/>
    <property type="match status" value="1"/>
</dbReference>
<dbReference type="InterPro" id="IPR005119">
    <property type="entry name" value="LysR_subst-bd"/>
</dbReference>
<dbReference type="PANTHER" id="PTHR30579">
    <property type="entry name" value="TRANSCRIPTIONAL REGULATOR"/>
    <property type="match status" value="1"/>
</dbReference>
<dbReference type="PROSITE" id="PS50931">
    <property type="entry name" value="HTH_LYSR"/>
    <property type="match status" value="1"/>
</dbReference>
<protein>
    <submittedName>
        <fullName evidence="7">LysR family transcriptional regulator, chromosome initiation inhibitor</fullName>
    </submittedName>
    <submittedName>
        <fullName evidence="6">Putative HTH-type transcriptional regulator</fullName>
    </submittedName>
</protein>
<sequence>MLDYKLLQALAAVIENGGFERAGEILGLTQSAVSQRIKSLEVRLGQPVLVRHPELQATPAGNKLLNHFQQVQLLERDLRKTIPALAEDTTRLRIAINADSLATWWAAVVGEFCSREGLLLDLVIEDQDVGLKRMRDGDVAACLCSSSQPIAGGRCVALGEMTYMPLATPQYVRQFFPDGITPEAFATSPAIVFGPNDQLQHRFMAGCGYHGRFPYHLCPSSEGFVQLARAGMGYGMIPQIQASHWLDNGGLVNLAPGHELKVPLYWHFWRHSGELLQRLTTTLEGAITHHYRARRNVRL</sequence>
<comment type="similarity">
    <text evidence="1">Belongs to the LysR transcriptional regulatory family.</text>
</comment>
<dbReference type="NCBIfam" id="NF009888">
    <property type="entry name" value="PRK13348.1"/>
    <property type="match status" value="1"/>
</dbReference>
<keyword evidence="2" id="KW-0805">Transcription regulation</keyword>
<dbReference type="InterPro" id="IPR050176">
    <property type="entry name" value="LTTR"/>
</dbReference>
<dbReference type="Proteomes" id="UP000199211">
    <property type="component" value="Unassembled WGS sequence"/>
</dbReference>
<dbReference type="InterPro" id="IPR036390">
    <property type="entry name" value="WH_DNA-bd_sf"/>
</dbReference>
<name>A0A1W6KBZ6_9GAMM</name>